<dbReference type="InterPro" id="IPR025282">
    <property type="entry name" value="DUF4214"/>
</dbReference>
<evidence type="ECO:0000313" key="2">
    <source>
        <dbReference type="EMBL" id="PYD39470.1"/>
    </source>
</evidence>
<dbReference type="Pfam" id="PF13946">
    <property type="entry name" value="DUF4214"/>
    <property type="match status" value="1"/>
</dbReference>
<dbReference type="AlphaFoldDB" id="A0A318P062"/>
<dbReference type="RefSeq" id="WP_004942228.1">
    <property type="nucleotide sequence ID" value="NZ_PESE01000002.1"/>
</dbReference>
<reference evidence="2 3" key="1">
    <citation type="submission" date="2017-11" db="EMBL/GenBank/DDBJ databases">
        <title>Genome sequence of the oocydin A producing rhizobacterium Serratia plymuthica 4Rx5.</title>
        <authorList>
            <person name="Matilla M.A."/>
            <person name="Udaondo Z."/>
            <person name="Salmond G.P.C."/>
        </authorList>
    </citation>
    <scope>NUCLEOTIDE SEQUENCE [LARGE SCALE GENOMIC DNA]</scope>
    <source>
        <strain evidence="2 3">4Rx5</strain>
    </source>
</reference>
<evidence type="ECO:0000259" key="1">
    <source>
        <dbReference type="Pfam" id="PF13946"/>
    </source>
</evidence>
<organism evidence="2 3">
    <name type="scientific">Serratia plymuthica</name>
    <dbReference type="NCBI Taxonomy" id="82996"/>
    <lineage>
        <taxon>Bacteria</taxon>
        <taxon>Pseudomonadati</taxon>
        <taxon>Pseudomonadota</taxon>
        <taxon>Gammaproteobacteria</taxon>
        <taxon>Enterobacterales</taxon>
        <taxon>Yersiniaceae</taxon>
        <taxon>Serratia</taxon>
    </lineage>
</organism>
<name>A0A318P062_SERPL</name>
<dbReference type="InterPro" id="IPR038255">
    <property type="entry name" value="PBS_linker_sf"/>
</dbReference>
<evidence type="ECO:0000313" key="3">
    <source>
        <dbReference type="Proteomes" id="UP000248196"/>
    </source>
</evidence>
<dbReference type="Gene3D" id="1.10.3130.20">
    <property type="entry name" value="Phycobilisome linker domain"/>
    <property type="match status" value="1"/>
</dbReference>
<feature type="domain" description="DUF4214" evidence="1">
    <location>
        <begin position="186"/>
        <end position="233"/>
    </location>
</feature>
<dbReference type="Proteomes" id="UP000248196">
    <property type="component" value="Unassembled WGS sequence"/>
</dbReference>
<accession>A0A318P062</accession>
<protein>
    <submittedName>
        <fullName evidence="2">DUF4214 domain-containing protein</fullName>
    </submittedName>
</protein>
<dbReference type="EMBL" id="PESE01000002">
    <property type="protein sequence ID" value="PYD39470.1"/>
    <property type="molecule type" value="Genomic_DNA"/>
</dbReference>
<sequence>MIPLSTQQEIGALIIGIFGRLPTISEIDYYDSQFDIGSQPPAYMASILMSQPDADWMNGQSEYDILTSIYSSVYNASPDPDYINGLLAMGHFNSAVASVVIDLANYLGNDPVILAQRDALEQRIAEGLYPSVAADAAGGAGDALAMFYLLKAPWLADELNQYGRQLNEGADLAGLAQEKIETLPINNLSDSDFILRLFEQGFERSPTAAELADYQHRLAEGATRGDLLVVMIEQLRGVVAPEDRTAQQHFNDAGYEYQPGELPATVYLEQIAALFRAIPERSIDATSLDTWSKILASGTLNYPELVTALLATPEFQEQVGSLQGDAFIQHVYQAVHGRAADEQQLAHYRALGDDKGLITQAVIEDLVTAAANGGITQSEQWAFARDIGQSLAYKTTASLSTSEEGGNAYGTVNTHSGHSLSNAETAVLFRVFLNADADVTVDLSYASQLSYLIINGDSAAAIQLHNNPNVRYGVGVTVNNANVTLDGTYGGDQVQLTALADVAAATGHFNLSEGNDSLLWAGNSTGGANHVGVLLGADGGAGLDILSANLIVKLTSTLDLWGVRVSTVTSNAANFSHFEQLDLAGYIGQAEATLNKVSWSGIKTEKVTTNAHIFDYGVLSGHAIVEGTRGGYVIQDRAAEDLGSGGLLLSARADNVKVINANADAARLEISSVGDQADSRLEIDFVANATHRFDLLFSGRGDAGSLALGSHGSENPLELLAITAAAWGRNALTLTGSNEQLHDIVLSGKASFELTLGEGYANVGLIDASSFAGNAFTLNAAHGGSGNGTLIQMLDLLPLSGGTQAKLEPLLGELGLLGEQLLVKGGGGNDHFSIMGDTTIVAGAGQNNLTLQSSTAASGVTLRDFSLERDSFTDVMSGLRLSNDAGGNALADYGTSTGENIETRIGALTADQTGSASQLLAALLDLGSIDALSAKVGVGSVLADKNSSYIIIDNNDDHRLDAADSVILLLGQDHQTLLSELRYVPQQVELTGAVATEELLVA</sequence>
<dbReference type="OrthoDB" id="6495813at2"/>
<gene>
    <name evidence="2" type="ORF">CT690_10685</name>
</gene>
<comment type="caution">
    <text evidence="2">The sequence shown here is derived from an EMBL/GenBank/DDBJ whole genome shotgun (WGS) entry which is preliminary data.</text>
</comment>
<proteinExistence type="predicted"/>